<sequence length="150" mass="16556">MTTQSFHMTNEGIRRTDGRLRASSFRLQTSAYFWVQDLHSDGNATVSAWNRNQATLPGCPERWPPTSSTIVEPAARSYRKNIHTLNLFLVRSAITAYLASCTSTLVTQRICIANAFMQARLPMGLLPKVPSVSAVDVTIVSFGRLPLSGL</sequence>
<protein>
    <submittedName>
        <fullName evidence="1">Uncharacterized protein</fullName>
    </submittedName>
</protein>
<proteinExistence type="predicted"/>
<dbReference type="AlphaFoldDB" id="A0A4Q9M5E2"/>
<reference evidence="1" key="1">
    <citation type="submission" date="2019-01" db="EMBL/GenBank/DDBJ databases">
        <title>Draft genome sequences of three monokaryotic isolates of the white-rot basidiomycete fungus Dichomitus squalens.</title>
        <authorList>
            <consortium name="DOE Joint Genome Institute"/>
            <person name="Lopez S.C."/>
            <person name="Andreopoulos B."/>
            <person name="Pangilinan J."/>
            <person name="Lipzen A."/>
            <person name="Riley R."/>
            <person name="Ahrendt S."/>
            <person name="Ng V."/>
            <person name="Barry K."/>
            <person name="Daum C."/>
            <person name="Grigoriev I.V."/>
            <person name="Hilden K.S."/>
            <person name="Makela M.R."/>
            <person name="de Vries R.P."/>
        </authorList>
    </citation>
    <scope>NUCLEOTIDE SEQUENCE [LARGE SCALE GENOMIC DNA]</scope>
    <source>
        <strain evidence="1">OM18370.1</strain>
    </source>
</reference>
<dbReference type="Proteomes" id="UP000292957">
    <property type="component" value="Unassembled WGS sequence"/>
</dbReference>
<accession>A0A4Q9M5E2</accession>
<evidence type="ECO:0000313" key="1">
    <source>
        <dbReference type="EMBL" id="TBU22099.1"/>
    </source>
</evidence>
<gene>
    <name evidence="1" type="ORF">BD311DRAFT_782526</name>
</gene>
<dbReference type="EMBL" id="ML143557">
    <property type="protein sequence ID" value="TBU22099.1"/>
    <property type="molecule type" value="Genomic_DNA"/>
</dbReference>
<organism evidence="1">
    <name type="scientific">Dichomitus squalens</name>
    <dbReference type="NCBI Taxonomy" id="114155"/>
    <lineage>
        <taxon>Eukaryota</taxon>
        <taxon>Fungi</taxon>
        <taxon>Dikarya</taxon>
        <taxon>Basidiomycota</taxon>
        <taxon>Agaricomycotina</taxon>
        <taxon>Agaricomycetes</taxon>
        <taxon>Polyporales</taxon>
        <taxon>Polyporaceae</taxon>
        <taxon>Dichomitus</taxon>
    </lineage>
</organism>
<name>A0A4Q9M5E2_9APHY</name>